<comment type="caution">
    <text evidence="1">The sequence shown here is derived from an EMBL/GenBank/DDBJ whole genome shotgun (WGS) entry which is preliminary data.</text>
</comment>
<proteinExistence type="predicted"/>
<reference evidence="1 2" key="1">
    <citation type="submission" date="2018-02" db="EMBL/GenBank/DDBJ databases">
        <title>Draft genome of wild Prunus yedoensis var. nudiflora.</title>
        <authorList>
            <person name="Baek S."/>
            <person name="Kim J.-H."/>
            <person name="Choi K."/>
            <person name="Kim G.-B."/>
            <person name="Cho A."/>
            <person name="Jang H."/>
            <person name="Shin C.-H."/>
            <person name="Yu H.-J."/>
            <person name="Mun J.-H."/>
        </authorList>
    </citation>
    <scope>NUCLEOTIDE SEQUENCE [LARGE SCALE GENOMIC DNA]</scope>
    <source>
        <strain evidence="2">cv. Jeju island</strain>
        <tissue evidence="1">Leaf</tissue>
    </source>
</reference>
<protein>
    <submittedName>
        <fullName evidence="1">Uncharacterized protein</fullName>
    </submittedName>
</protein>
<keyword evidence="2" id="KW-1185">Reference proteome</keyword>
<name>A0A314UFI7_PRUYE</name>
<evidence type="ECO:0000313" key="2">
    <source>
        <dbReference type="Proteomes" id="UP000250321"/>
    </source>
</evidence>
<dbReference type="Proteomes" id="UP000250321">
    <property type="component" value="Unassembled WGS sequence"/>
</dbReference>
<evidence type="ECO:0000313" key="1">
    <source>
        <dbReference type="EMBL" id="PQM36217.1"/>
    </source>
</evidence>
<dbReference type="AlphaFoldDB" id="A0A314UFI7"/>
<gene>
    <name evidence="1" type="ORF">Pyn_17576</name>
</gene>
<sequence length="146" mass="16220">MELVPNLITNPHASLTVLYNALGNQKAFEFQFNYINPFTIKKLALLLNFQIQESNRFVSSATRKRFEKPVSGFLHSVSANGIAGPSIRRKSMLRYFPRQSLQSLVQSEAVWCDDPQPHRIKGCDSEFIGGGAGEFGSGAPTTASRR</sequence>
<accession>A0A314UFI7</accession>
<dbReference type="EMBL" id="PJQY01003569">
    <property type="protein sequence ID" value="PQM36217.1"/>
    <property type="molecule type" value="Genomic_DNA"/>
</dbReference>
<organism evidence="1 2">
    <name type="scientific">Prunus yedoensis var. nudiflora</name>
    <dbReference type="NCBI Taxonomy" id="2094558"/>
    <lineage>
        <taxon>Eukaryota</taxon>
        <taxon>Viridiplantae</taxon>
        <taxon>Streptophyta</taxon>
        <taxon>Embryophyta</taxon>
        <taxon>Tracheophyta</taxon>
        <taxon>Spermatophyta</taxon>
        <taxon>Magnoliopsida</taxon>
        <taxon>eudicotyledons</taxon>
        <taxon>Gunneridae</taxon>
        <taxon>Pentapetalae</taxon>
        <taxon>rosids</taxon>
        <taxon>fabids</taxon>
        <taxon>Rosales</taxon>
        <taxon>Rosaceae</taxon>
        <taxon>Amygdaloideae</taxon>
        <taxon>Amygdaleae</taxon>
        <taxon>Prunus</taxon>
    </lineage>
</organism>